<name>A0A840IZQ5_9PSEU</name>
<dbReference type="InterPro" id="IPR031338">
    <property type="entry name" value="KDPG/KHG_AS_2"/>
</dbReference>
<dbReference type="Pfam" id="PF01081">
    <property type="entry name" value="Aldolase"/>
    <property type="match status" value="1"/>
</dbReference>
<keyword evidence="6 9" id="KW-0456">Lyase</keyword>
<keyword evidence="7" id="KW-0704">Schiff base</keyword>
<keyword evidence="10" id="KW-1185">Reference proteome</keyword>
<evidence type="ECO:0000256" key="8">
    <source>
        <dbReference type="ARBA" id="ARBA00023277"/>
    </source>
</evidence>
<proteinExistence type="inferred from homology"/>
<evidence type="ECO:0000313" key="10">
    <source>
        <dbReference type="Proteomes" id="UP000581769"/>
    </source>
</evidence>
<evidence type="ECO:0000256" key="5">
    <source>
        <dbReference type="ARBA" id="ARBA00013063"/>
    </source>
</evidence>
<dbReference type="SUPFAM" id="SSF51569">
    <property type="entry name" value="Aldolase"/>
    <property type="match status" value="1"/>
</dbReference>
<dbReference type="PANTHER" id="PTHR30246:SF1">
    <property type="entry name" value="2-DEHYDRO-3-DEOXY-6-PHOSPHOGALACTONATE ALDOLASE-RELATED"/>
    <property type="match status" value="1"/>
</dbReference>
<reference evidence="9 10" key="1">
    <citation type="submission" date="2020-08" db="EMBL/GenBank/DDBJ databases">
        <title>Sequencing the genomes of 1000 actinobacteria strains.</title>
        <authorList>
            <person name="Klenk H.-P."/>
        </authorList>
    </citation>
    <scope>NUCLEOTIDE SEQUENCE [LARGE SCALE GENOMIC DNA]</scope>
    <source>
        <strain evidence="9 10">DSM 45859</strain>
    </source>
</reference>
<evidence type="ECO:0000256" key="2">
    <source>
        <dbReference type="ARBA" id="ARBA00004736"/>
    </source>
</evidence>
<dbReference type="NCBIfam" id="NF004325">
    <property type="entry name" value="PRK05718.1"/>
    <property type="match status" value="1"/>
</dbReference>
<dbReference type="PROSITE" id="PS00160">
    <property type="entry name" value="ALDOLASE_KDPG_KHG_2"/>
    <property type="match status" value="1"/>
</dbReference>
<comment type="subunit">
    <text evidence="4">Homotrimer.</text>
</comment>
<evidence type="ECO:0000256" key="3">
    <source>
        <dbReference type="ARBA" id="ARBA00006906"/>
    </source>
</evidence>
<comment type="caution">
    <text evidence="9">The sequence shown here is derived from an EMBL/GenBank/DDBJ whole genome shotgun (WGS) entry which is preliminary data.</text>
</comment>
<comment type="catalytic activity">
    <reaction evidence="1">
        <text>2-dehydro-3-deoxy-6-phospho-D-gluconate = D-glyceraldehyde 3-phosphate + pyruvate</text>
        <dbReference type="Rhea" id="RHEA:17089"/>
        <dbReference type="ChEBI" id="CHEBI:15361"/>
        <dbReference type="ChEBI" id="CHEBI:57569"/>
        <dbReference type="ChEBI" id="CHEBI:59776"/>
        <dbReference type="EC" id="4.1.2.14"/>
    </reaction>
</comment>
<keyword evidence="8" id="KW-0119">Carbohydrate metabolism</keyword>
<comment type="similarity">
    <text evidence="3">Belongs to the KHG/KDPG aldolase family.</text>
</comment>
<dbReference type="Proteomes" id="UP000581769">
    <property type="component" value="Unassembled WGS sequence"/>
</dbReference>
<dbReference type="GO" id="GO:0008675">
    <property type="term" value="F:2-dehydro-3-deoxy-phosphogluconate aldolase activity"/>
    <property type="evidence" value="ECO:0007669"/>
    <property type="project" value="UniProtKB-EC"/>
</dbReference>
<dbReference type="Gene3D" id="3.20.20.70">
    <property type="entry name" value="Aldolase class I"/>
    <property type="match status" value="1"/>
</dbReference>
<accession>A0A840IZQ5</accession>
<evidence type="ECO:0000313" key="9">
    <source>
        <dbReference type="EMBL" id="MBB4688146.1"/>
    </source>
</evidence>
<dbReference type="AlphaFoldDB" id="A0A840IZQ5"/>
<dbReference type="InterPro" id="IPR000887">
    <property type="entry name" value="Aldlse_KDPG_KHG"/>
</dbReference>
<dbReference type="EC" id="4.1.2.14" evidence="5"/>
<evidence type="ECO:0000256" key="6">
    <source>
        <dbReference type="ARBA" id="ARBA00023239"/>
    </source>
</evidence>
<organism evidence="9 10">
    <name type="scientific">Amycolatopsis jiangsuensis</name>
    <dbReference type="NCBI Taxonomy" id="1181879"/>
    <lineage>
        <taxon>Bacteria</taxon>
        <taxon>Bacillati</taxon>
        <taxon>Actinomycetota</taxon>
        <taxon>Actinomycetes</taxon>
        <taxon>Pseudonocardiales</taxon>
        <taxon>Pseudonocardiaceae</taxon>
        <taxon>Amycolatopsis</taxon>
    </lineage>
</organism>
<dbReference type="PANTHER" id="PTHR30246">
    <property type="entry name" value="2-KETO-3-DEOXY-6-PHOSPHOGLUCONATE ALDOLASE"/>
    <property type="match status" value="1"/>
</dbReference>
<sequence>MDAGELMELGPVLPVVVLEDAEQAVPLAKALLAGGLRTLELTLRTPAAFAGLERISAEVPDIVVGAGTIVTPAQAERAVAAGARFLVSPGSPPTLLNAMLAEGVPVLPGVATVSEVLAVLERGLTELKFFPAEAGGGPAFLRALAGPLPHVRFCPTGGITAANLADYLALSTVPCAGGSRLTPAPLVARGDWAELTRLAALVSSH</sequence>
<evidence type="ECO:0000256" key="1">
    <source>
        <dbReference type="ARBA" id="ARBA00000654"/>
    </source>
</evidence>
<evidence type="ECO:0000256" key="4">
    <source>
        <dbReference type="ARBA" id="ARBA00011233"/>
    </source>
</evidence>
<comment type="pathway">
    <text evidence="2">Carbohydrate acid metabolism; 2-dehydro-3-deoxy-D-gluconate degradation; D-glyceraldehyde 3-phosphate and pyruvate from 2-dehydro-3-deoxy-D-gluconate: step 2/2.</text>
</comment>
<gene>
    <name evidence="9" type="ORF">BJY18_005631</name>
</gene>
<dbReference type="RefSeq" id="WP_184782885.1">
    <property type="nucleotide sequence ID" value="NZ_JACHMG010000001.1"/>
</dbReference>
<dbReference type="CDD" id="cd00452">
    <property type="entry name" value="KDPG_aldolase"/>
    <property type="match status" value="1"/>
</dbReference>
<dbReference type="PROSITE" id="PS00159">
    <property type="entry name" value="ALDOLASE_KDPG_KHG_1"/>
    <property type="match status" value="1"/>
</dbReference>
<dbReference type="InterPro" id="IPR031337">
    <property type="entry name" value="KDPG/KHG_AS_1"/>
</dbReference>
<dbReference type="EMBL" id="JACHMG010000001">
    <property type="protein sequence ID" value="MBB4688146.1"/>
    <property type="molecule type" value="Genomic_DNA"/>
</dbReference>
<dbReference type="NCBIfam" id="TIGR01182">
    <property type="entry name" value="eda"/>
    <property type="match status" value="1"/>
</dbReference>
<evidence type="ECO:0000256" key="7">
    <source>
        <dbReference type="ARBA" id="ARBA00023270"/>
    </source>
</evidence>
<protein>
    <recommendedName>
        <fullName evidence="5">2-dehydro-3-deoxy-phosphogluconate aldolase</fullName>
        <ecNumber evidence="5">4.1.2.14</ecNumber>
    </recommendedName>
</protein>
<dbReference type="InterPro" id="IPR013785">
    <property type="entry name" value="Aldolase_TIM"/>
</dbReference>